<reference evidence="1" key="1">
    <citation type="submission" date="2014-11" db="EMBL/GenBank/DDBJ databases">
        <authorList>
            <person name="Amaro Gonzalez C."/>
        </authorList>
    </citation>
    <scope>NUCLEOTIDE SEQUENCE</scope>
</reference>
<evidence type="ECO:0000313" key="1">
    <source>
        <dbReference type="EMBL" id="JAH97196.1"/>
    </source>
</evidence>
<organism evidence="1">
    <name type="scientific">Anguilla anguilla</name>
    <name type="common">European freshwater eel</name>
    <name type="synonym">Muraena anguilla</name>
    <dbReference type="NCBI Taxonomy" id="7936"/>
    <lineage>
        <taxon>Eukaryota</taxon>
        <taxon>Metazoa</taxon>
        <taxon>Chordata</taxon>
        <taxon>Craniata</taxon>
        <taxon>Vertebrata</taxon>
        <taxon>Euteleostomi</taxon>
        <taxon>Actinopterygii</taxon>
        <taxon>Neopterygii</taxon>
        <taxon>Teleostei</taxon>
        <taxon>Anguilliformes</taxon>
        <taxon>Anguillidae</taxon>
        <taxon>Anguilla</taxon>
    </lineage>
</organism>
<proteinExistence type="predicted"/>
<dbReference type="EMBL" id="GBXM01011381">
    <property type="protein sequence ID" value="JAH97196.1"/>
    <property type="molecule type" value="Transcribed_RNA"/>
</dbReference>
<dbReference type="AlphaFoldDB" id="A0A0E9X3Y9"/>
<reference evidence="1" key="2">
    <citation type="journal article" date="2015" name="Fish Shellfish Immunol.">
        <title>Early steps in the European eel (Anguilla anguilla)-Vibrio vulnificus interaction in the gills: Role of the RtxA13 toxin.</title>
        <authorList>
            <person name="Callol A."/>
            <person name="Pajuelo D."/>
            <person name="Ebbesson L."/>
            <person name="Teles M."/>
            <person name="MacKenzie S."/>
            <person name="Amaro C."/>
        </authorList>
    </citation>
    <scope>NUCLEOTIDE SEQUENCE</scope>
</reference>
<accession>A0A0E9X3Y9</accession>
<sequence>MRIFTSKECSLTDKHICSKISMCTNNCITEIRSQVITLTLGFIRIYRKDQFLFQVQEAAGVSLSHSLYEHACICMCVCLCVCKSACGCTCKCLCIQMCTVCRCVWPRASLCMCACSNARVCVCVCVCMHVCACLCVHACTCLHACAQVGVLKS</sequence>
<name>A0A0E9X3Y9_ANGAN</name>
<protein>
    <submittedName>
        <fullName evidence="1">Uncharacterized protein</fullName>
    </submittedName>
</protein>